<dbReference type="STRING" id="297318.BK138_25235"/>
<dbReference type="InterPro" id="IPR012854">
    <property type="entry name" value="Cu_amine_oxidase-like_N"/>
</dbReference>
<feature type="domain" description="Copper amine oxidase-like N-terminal" evidence="2">
    <location>
        <begin position="35"/>
        <end position="82"/>
    </location>
</feature>
<name>A0A1R1EIH4_9BACL</name>
<evidence type="ECO:0000313" key="4">
    <source>
        <dbReference type="EMBL" id="OMF51569.1"/>
    </source>
</evidence>
<evidence type="ECO:0000259" key="3">
    <source>
        <dbReference type="Pfam" id="PF13449"/>
    </source>
</evidence>
<protein>
    <submittedName>
        <fullName evidence="4">Copper amine oxidase</fullName>
    </submittedName>
</protein>
<feature type="domain" description="Phytase-like" evidence="3">
    <location>
        <begin position="106"/>
        <end position="457"/>
    </location>
</feature>
<keyword evidence="1" id="KW-0732">Signal</keyword>
<proteinExistence type="predicted"/>
<dbReference type="Pfam" id="PF13449">
    <property type="entry name" value="Phytase-like"/>
    <property type="match status" value="1"/>
</dbReference>
<reference evidence="4 5" key="1">
    <citation type="submission" date="2016-11" db="EMBL/GenBank/DDBJ databases">
        <title>Paenibacillus species isolates.</title>
        <authorList>
            <person name="Beno S.M."/>
        </authorList>
    </citation>
    <scope>NUCLEOTIDE SEQUENCE [LARGE SCALE GENOMIC DNA]</scope>
    <source>
        <strain evidence="4 5">FSL R5-0378</strain>
    </source>
</reference>
<comment type="caution">
    <text evidence="4">The sequence shown here is derived from an EMBL/GenBank/DDBJ whole genome shotgun (WGS) entry which is preliminary data.</text>
</comment>
<dbReference type="SUPFAM" id="SSF63825">
    <property type="entry name" value="YWTD domain"/>
    <property type="match status" value="1"/>
</dbReference>
<dbReference type="RefSeq" id="WP_076173570.1">
    <property type="nucleotide sequence ID" value="NZ_MRTP01000009.1"/>
</dbReference>
<gene>
    <name evidence="4" type="ORF">BK138_25235</name>
</gene>
<organism evidence="4 5">
    <name type="scientific">Paenibacillus rhizosphaerae</name>
    <dbReference type="NCBI Taxonomy" id="297318"/>
    <lineage>
        <taxon>Bacteria</taxon>
        <taxon>Bacillati</taxon>
        <taxon>Bacillota</taxon>
        <taxon>Bacilli</taxon>
        <taxon>Bacillales</taxon>
        <taxon>Paenibacillaceae</taxon>
        <taxon>Paenibacillus</taxon>
    </lineage>
</organism>
<accession>A0A1R1EIH4</accession>
<evidence type="ECO:0000313" key="5">
    <source>
        <dbReference type="Proteomes" id="UP000187172"/>
    </source>
</evidence>
<dbReference type="PANTHER" id="PTHR37957">
    <property type="entry name" value="BLR7070 PROTEIN"/>
    <property type="match status" value="1"/>
</dbReference>
<evidence type="ECO:0000256" key="1">
    <source>
        <dbReference type="SAM" id="SignalP"/>
    </source>
</evidence>
<dbReference type="EMBL" id="MRTP01000009">
    <property type="protein sequence ID" value="OMF51569.1"/>
    <property type="molecule type" value="Genomic_DNA"/>
</dbReference>
<dbReference type="Pfam" id="PF07833">
    <property type="entry name" value="Cu_amine_oxidN1"/>
    <property type="match status" value="1"/>
</dbReference>
<evidence type="ECO:0000259" key="2">
    <source>
        <dbReference type="Pfam" id="PF07833"/>
    </source>
</evidence>
<dbReference type="AlphaFoldDB" id="A0A1R1EIH4"/>
<dbReference type="PANTHER" id="PTHR37957:SF1">
    <property type="entry name" value="PHYTASE-LIKE DOMAIN-CONTAINING PROTEIN"/>
    <property type="match status" value="1"/>
</dbReference>
<dbReference type="InterPro" id="IPR027372">
    <property type="entry name" value="Phytase-like_dom"/>
</dbReference>
<sequence>MTKKWFVSALAALSVGGTALLQSASAAPADVKYSVNGQSFTPSVPAVEQQDHLYFPIRDLGNLLGKYVDWDEVRQTASFTDKPKLTGKYTLDHADLAEGIKFGIGSSLAHIPGDPDNVFYTTADRGPNGEIDVNGETRRTFPLPNYTPSIYKIQLDQGKIAVLETIPLKINGTDPVTGSSKITGLPNLKSRDEVPYETTAQNVISYDPYGLDVEGLAYNPQDDTFWISDEYGPYLVQVKRDGTLVQRLAPQGISSELNTAALPLKDTLPAVYLDRRQNRGAEAVGITPDGKWMFMAMQSPLRNPDKSVDNSRALRILKIDLATLKPVAEYAYLTEDAGQFKGLKQSDIVISDLNVIDENTLLIDERDKNAGDAAQLKRIYAINLTDATNILGKYDEAGPSGKTLEQMSPAELRQAGIMTPLKRTVLDAVEFNYPNEKIEGISLVNGHTLVIVNDNDFGVTNPDAKENGTDLWTFELPYDLK</sequence>
<feature type="chain" id="PRO_5012796972" evidence="1">
    <location>
        <begin position="27"/>
        <end position="481"/>
    </location>
</feature>
<feature type="signal peptide" evidence="1">
    <location>
        <begin position="1"/>
        <end position="26"/>
    </location>
</feature>
<keyword evidence="5" id="KW-1185">Reference proteome</keyword>
<dbReference type="Proteomes" id="UP000187172">
    <property type="component" value="Unassembled WGS sequence"/>
</dbReference>